<evidence type="ECO:0000259" key="1">
    <source>
        <dbReference type="Pfam" id="PF05347"/>
    </source>
</evidence>
<reference evidence="2 3" key="1">
    <citation type="submission" date="2012-05" db="EMBL/GenBank/DDBJ databases">
        <title>Recombination and specialization in a pathogen metapopulation.</title>
        <authorList>
            <person name="Gardiner A."/>
            <person name="Kemen E."/>
            <person name="Schultz-Larsen T."/>
            <person name="MacLean D."/>
            <person name="Van Oosterhout C."/>
            <person name="Jones J.D.G."/>
        </authorList>
    </citation>
    <scope>NUCLEOTIDE SEQUENCE [LARGE SCALE GENOMIC DNA]</scope>
    <source>
        <strain evidence="2 3">Ac Nc2</strain>
    </source>
</reference>
<evidence type="ECO:0000313" key="2">
    <source>
        <dbReference type="EMBL" id="CCI46318.1"/>
    </source>
</evidence>
<organism evidence="2 3">
    <name type="scientific">Albugo candida</name>
    <dbReference type="NCBI Taxonomy" id="65357"/>
    <lineage>
        <taxon>Eukaryota</taxon>
        <taxon>Sar</taxon>
        <taxon>Stramenopiles</taxon>
        <taxon>Oomycota</taxon>
        <taxon>Peronosporomycetes</taxon>
        <taxon>Albuginales</taxon>
        <taxon>Albuginaceae</taxon>
        <taxon>Albugo</taxon>
    </lineage>
</organism>
<dbReference type="EMBL" id="CAIX01000123">
    <property type="protein sequence ID" value="CCI46318.1"/>
    <property type="molecule type" value="Genomic_DNA"/>
</dbReference>
<gene>
    <name evidence="2" type="ORF">BN9_072470</name>
</gene>
<name>A0A024GHE8_9STRA</name>
<comment type="caution">
    <text evidence="2">The sequence shown here is derived from an EMBL/GenBank/DDBJ whole genome shotgun (WGS) entry which is preliminary data.</text>
</comment>
<dbReference type="InParanoid" id="A0A024GHE8"/>
<accession>A0A024GHE8</accession>
<dbReference type="Proteomes" id="UP000053237">
    <property type="component" value="Unassembled WGS sequence"/>
</dbReference>
<sequence length="91" mass="10569">MMNRPHSGLQKQVLQLYKLLLKAAKRKDQGAENQGGTTYRYVRERFRENVRMYLSQKLGLSAGVLPYLRRKALTDRILPKLSIYCGKETVI</sequence>
<dbReference type="AlphaFoldDB" id="A0A024GHE8"/>
<evidence type="ECO:0000313" key="3">
    <source>
        <dbReference type="Proteomes" id="UP000053237"/>
    </source>
</evidence>
<protein>
    <recommendedName>
        <fullName evidence="1">Complex 1 LYR protein domain-containing protein</fullName>
    </recommendedName>
</protein>
<keyword evidence="3" id="KW-1185">Reference proteome</keyword>
<dbReference type="InterPro" id="IPR008011">
    <property type="entry name" value="Complex1_LYR_dom"/>
</dbReference>
<dbReference type="Pfam" id="PF05347">
    <property type="entry name" value="Complex1_LYR"/>
    <property type="match status" value="1"/>
</dbReference>
<proteinExistence type="predicted"/>
<feature type="domain" description="Complex 1 LYR protein" evidence="1">
    <location>
        <begin position="11"/>
        <end position="49"/>
    </location>
</feature>